<accession>A0ABU0F1X8</accession>
<evidence type="ECO:0000313" key="2">
    <source>
        <dbReference type="Proteomes" id="UP001229651"/>
    </source>
</evidence>
<dbReference type="Proteomes" id="UP001229651">
    <property type="component" value="Unassembled WGS sequence"/>
</dbReference>
<name>A0ABU0F1X8_9PSEU</name>
<sequence>MKLSLPGLPLRPDQLPALIPENLRWPPDP</sequence>
<dbReference type="EMBL" id="JAUSUT010000001">
    <property type="protein sequence ID" value="MDQ0381590.1"/>
    <property type="molecule type" value="Genomic_DNA"/>
</dbReference>
<gene>
    <name evidence="1" type="ORF">FB470_005584</name>
</gene>
<comment type="caution">
    <text evidence="1">The sequence shown here is derived from an EMBL/GenBank/DDBJ whole genome shotgun (WGS) entry which is preliminary data.</text>
</comment>
<reference evidence="1 2" key="1">
    <citation type="submission" date="2023-07" db="EMBL/GenBank/DDBJ databases">
        <title>Sequencing the genomes of 1000 actinobacteria strains.</title>
        <authorList>
            <person name="Klenk H.-P."/>
        </authorList>
    </citation>
    <scope>NUCLEOTIDE SEQUENCE [LARGE SCALE GENOMIC DNA]</scope>
    <source>
        <strain evidence="1 2">DSM 45805</strain>
    </source>
</reference>
<protein>
    <submittedName>
        <fullName evidence="1">Uncharacterized protein</fullName>
    </submittedName>
</protein>
<evidence type="ECO:0000313" key="1">
    <source>
        <dbReference type="EMBL" id="MDQ0381590.1"/>
    </source>
</evidence>
<organism evidence="1 2">
    <name type="scientific">Amycolatopsis thermophila</name>
    <dbReference type="NCBI Taxonomy" id="206084"/>
    <lineage>
        <taxon>Bacteria</taxon>
        <taxon>Bacillati</taxon>
        <taxon>Actinomycetota</taxon>
        <taxon>Actinomycetes</taxon>
        <taxon>Pseudonocardiales</taxon>
        <taxon>Pseudonocardiaceae</taxon>
        <taxon>Amycolatopsis</taxon>
    </lineage>
</organism>
<keyword evidence="2" id="KW-1185">Reference proteome</keyword>
<proteinExistence type="predicted"/>